<keyword evidence="1" id="KW-0175">Coiled coil</keyword>
<dbReference type="Proteomes" id="UP000287651">
    <property type="component" value="Unassembled WGS sequence"/>
</dbReference>
<dbReference type="AlphaFoldDB" id="A0A427ATR6"/>
<feature type="coiled-coil region" evidence="1">
    <location>
        <begin position="14"/>
        <end position="67"/>
    </location>
</feature>
<dbReference type="EMBL" id="AMZH03001346">
    <property type="protein sequence ID" value="RRT79652.1"/>
    <property type="molecule type" value="Genomic_DNA"/>
</dbReference>
<accession>A0A427ATR6</accession>
<name>A0A427ATR6_ENSVE</name>
<sequence length="69" mass="8033">MALLDRIYDSGRLVTHMRNRASLLKAELEKLKLERDPEQLARARQWVDELKADNTKLRSGLDELSGRLE</sequence>
<comment type="caution">
    <text evidence="2">The sequence shown here is derived from an EMBL/GenBank/DDBJ whole genome shotgun (WGS) entry which is preliminary data.</text>
</comment>
<evidence type="ECO:0000313" key="3">
    <source>
        <dbReference type="Proteomes" id="UP000287651"/>
    </source>
</evidence>
<evidence type="ECO:0000256" key="1">
    <source>
        <dbReference type="SAM" id="Coils"/>
    </source>
</evidence>
<gene>
    <name evidence="2" type="ORF">B296_00023478</name>
</gene>
<protein>
    <submittedName>
        <fullName evidence="2">Uncharacterized protein</fullName>
    </submittedName>
</protein>
<organism evidence="2 3">
    <name type="scientific">Ensete ventricosum</name>
    <name type="common">Abyssinian banana</name>
    <name type="synonym">Musa ensete</name>
    <dbReference type="NCBI Taxonomy" id="4639"/>
    <lineage>
        <taxon>Eukaryota</taxon>
        <taxon>Viridiplantae</taxon>
        <taxon>Streptophyta</taxon>
        <taxon>Embryophyta</taxon>
        <taxon>Tracheophyta</taxon>
        <taxon>Spermatophyta</taxon>
        <taxon>Magnoliopsida</taxon>
        <taxon>Liliopsida</taxon>
        <taxon>Zingiberales</taxon>
        <taxon>Musaceae</taxon>
        <taxon>Ensete</taxon>
    </lineage>
</organism>
<reference evidence="2 3" key="1">
    <citation type="journal article" date="2014" name="Agronomy (Basel)">
        <title>A Draft Genome Sequence for Ensete ventricosum, the Drought-Tolerant Tree Against Hunger.</title>
        <authorList>
            <person name="Harrison J."/>
            <person name="Moore K.A."/>
            <person name="Paszkiewicz K."/>
            <person name="Jones T."/>
            <person name="Grant M."/>
            <person name="Ambacheew D."/>
            <person name="Muzemil S."/>
            <person name="Studholme D.J."/>
        </authorList>
    </citation>
    <scope>NUCLEOTIDE SEQUENCE [LARGE SCALE GENOMIC DNA]</scope>
</reference>
<evidence type="ECO:0000313" key="2">
    <source>
        <dbReference type="EMBL" id="RRT79652.1"/>
    </source>
</evidence>
<proteinExistence type="predicted"/>